<protein>
    <submittedName>
        <fullName evidence="1">Unnamed protein product</fullName>
    </submittedName>
</protein>
<name>A0ACB5TET6_CANBO</name>
<dbReference type="Proteomes" id="UP001165101">
    <property type="component" value="Unassembled WGS sequence"/>
</dbReference>
<reference evidence="1" key="1">
    <citation type="submission" date="2023-04" db="EMBL/GenBank/DDBJ databases">
        <title>Candida boidinii NBRC 1967.</title>
        <authorList>
            <person name="Ichikawa N."/>
            <person name="Sato H."/>
            <person name="Tonouchi N."/>
        </authorList>
    </citation>
    <scope>NUCLEOTIDE SEQUENCE</scope>
    <source>
        <strain evidence="1">NBRC 1967</strain>
    </source>
</reference>
<proteinExistence type="predicted"/>
<keyword evidence="2" id="KW-1185">Reference proteome</keyword>
<dbReference type="EMBL" id="BSXV01000090">
    <property type="protein sequence ID" value="GME87417.1"/>
    <property type="molecule type" value="Genomic_DNA"/>
</dbReference>
<sequence>MKLFNQIICILAIISPILASILGIDFGQQFTKSALLGPGVNFEILLTVDSKRKDISGLAMAIAPNSNNEIQRSFGSSSLSTCVKNPQACFTSFKSLLGKAIDDESTTQLYLKSHPGIELAPANYSRNTIDFKYNHDSYPVEEILAMYFRDIKSRADDYLGDHASPGYTKVQKTAITVPGFFNQAQRRAILDAAEIAGLDVVSLVDDGIAIAAEYASSRAFEIEKEYHLIYDMGAGSTKATLVSFSQNNSDISIVNEGYGFDETLGGELLTNSIKELLISKFLAANPKVKISDFLSNSRAITRLLQSAEKAKSVLSANTETRVSIENIYNEIDFKTTITRAEYEEINSPIMERITAPILKAIQSNSERRDSEDEDQPEITLKDIKSVILAGGSTRVPFVQRHLISLVGEDVISKNVNADEAAVLGTTLRGVQISGLFRSKRMTVVESTTNDFCYKIVSNELDEKDSNLVTVFPVNAKINSKKSVKLNQLKDTFSDFELDFYSNGEFISQANISPSEKFDNKLCTNGTSYIARLELDNSGLASLTSVDQFCYFEKITKLANNSTETDETDKTSSKTSEEEAATTSIASKKEKLEPKIKYPYIRPMGVSTKKICKNRISKLDTKDAVRIEKATTVNKLEAILYSLRSHLDEDEIAEFVNSKSTFIDDISTFVKENLEWLEETYQLPDLEVIQSKLEAATKKVSDIKEFTRVHKSLRDSEFYKNMTTISNEAMFGIQDFLLTMSEDLTSIHTNYTMAGVDINEANKKIEVMTNPFDEATIKEHFDALDELLDKIKTLTEDEDVLAEKSIDYLFQLFKDVVKELEVLTKIKNVLVRIHTKRITKLQEYLVKQLKKKLKAERKSKSKASSKSAKSEEEVTTTSIAPENTDSSNASDSSSDSSTVQKDEL</sequence>
<comment type="caution">
    <text evidence="1">The sequence shown here is derived from an EMBL/GenBank/DDBJ whole genome shotgun (WGS) entry which is preliminary data.</text>
</comment>
<organism evidence="1 2">
    <name type="scientific">Candida boidinii</name>
    <name type="common">Yeast</name>
    <dbReference type="NCBI Taxonomy" id="5477"/>
    <lineage>
        <taxon>Eukaryota</taxon>
        <taxon>Fungi</taxon>
        <taxon>Dikarya</taxon>
        <taxon>Ascomycota</taxon>
        <taxon>Saccharomycotina</taxon>
        <taxon>Pichiomycetes</taxon>
        <taxon>Pichiales</taxon>
        <taxon>Pichiaceae</taxon>
        <taxon>Ogataea</taxon>
        <taxon>Ogataea/Candida clade</taxon>
    </lineage>
</organism>
<gene>
    <name evidence="1" type="ORF">Cboi01_000035600</name>
</gene>
<evidence type="ECO:0000313" key="1">
    <source>
        <dbReference type="EMBL" id="GME87417.1"/>
    </source>
</evidence>
<evidence type="ECO:0000313" key="2">
    <source>
        <dbReference type="Proteomes" id="UP001165101"/>
    </source>
</evidence>
<accession>A0ACB5TET6</accession>